<dbReference type="EMBL" id="LNQR01000116">
    <property type="protein sequence ID" value="KWT78348.1"/>
    <property type="molecule type" value="Genomic_DNA"/>
</dbReference>
<dbReference type="RefSeq" id="WP_085053470.1">
    <property type="nucleotide sequence ID" value="NZ_LNQR01000116.1"/>
</dbReference>
<name>A0ABR5SGB9_9BACT</name>
<evidence type="ECO:0008006" key="3">
    <source>
        <dbReference type="Google" id="ProtNLM"/>
    </source>
</evidence>
<accession>A0ABR5SGB9</accession>
<evidence type="ECO:0000313" key="2">
    <source>
        <dbReference type="Proteomes" id="UP000060487"/>
    </source>
</evidence>
<keyword evidence="2" id="KW-1185">Reference proteome</keyword>
<comment type="caution">
    <text evidence="1">The sequence shown here is derived from an EMBL/GenBank/DDBJ whole genome shotgun (WGS) entry which is preliminary data.</text>
</comment>
<reference evidence="1 2" key="1">
    <citation type="submission" date="2015-11" db="EMBL/GenBank/DDBJ databases">
        <authorList>
            <person name="Lin W."/>
        </authorList>
    </citation>
    <scope>NUCLEOTIDE SEQUENCE [LARGE SCALE GENOMIC DNA]</scope>
    <source>
        <strain evidence="1 2">HCH-1</strain>
    </source>
</reference>
<dbReference type="InterPro" id="IPR010298">
    <property type="entry name" value="YacP-like"/>
</dbReference>
<organism evidence="1 2">
    <name type="scientific">Candidatus Magnetominusculus xianensis</name>
    <dbReference type="NCBI Taxonomy" id="1748249"/>
    <lineage>
        <taxon>Bacteria</taxon>
        <taxon>Pseudomonadati</taxon>
        <taxon>Nitrospirota</taxon>
        <taxon>Nitrospiria</taxon>
        <taxon>Nitrospirales</taxon>
        <taxon>Nitrospiraceae</taxon>
        <taxon>Candidatus Magnetominusculus</taxon>
    </lineage>
</organism>
<dbReference type="PANTHER" id="PTHR34547:SF1">
    <property type="entry name" value="YACP-LIKE NYN DOMAIN PROTEIN"/>
    <property type="match status" value="1"/>
</dbReference>
<dbReference type="Pfam" id="PF05991">
    <property type="entry name" value="NYN_YacP"/>
    <property type="match status" value="1"/>
</dbReference>
<gene>
    <name evidence="1" type="ORF">ASN18_2853</name>
</gene>
<evidence type="ECO:0000313" key="1">
    <source>
        <dbReference type="EMBL" id="KWT78348.1"/>
    </source>
</evidence>
<dbReference type="PANTHER" id="PTHR34547">
    <property type="entry name" value="YACP-LIKE NYN DOMAIN PROTEIN"/>
    <property type="match status" value="1"/>
</dbReference>
<dbReference type="Proteomes" id="UP000060487">
    <property type="component" value="Unassembled WGS sequence"/>
</dbReference>
<protein>
    <recommendedName>
        <fullName evidence="3">YacP-like NYN domain protein</fullName>
    </recommendedName>
</protein>
<proteinExistence type="predicted"/>
<sequence>MAEKIIIDGYNIIGTYHKDLRAQRTKLIEDLSAYGRRKGFLHNMTVVFDGLRDGANKTQTVIAGVTVIYSGRGESADDVIKEIIGRAGMKYIVITSDRAIASFAWSKDCTPVRSEDFSRKLYQRDIVPTSIDEMYMEDDERTSGKKKGNPFVLSKKEKMIKQALDKL</sequence>